<feature type="transmembrane region" description="Helical" evidence="1">
    <location>
        <begin position="57"/>
        <end position="75"/>
    </location>
</feature>
<organism evidence="2 3">
    <name type="scientific">Cucumis sativus</name>
    <name type="common">Cucumber</name>
    <dbReference type="NCBI Taxonomy" id="3659"/>
    <lineage>
        <taxon>Eukaryota</taxon>
        <taxon>Viridiplantae</taxon>
        <taxon>Streptophyta</taxon>
        <taxon>Embryophyta</taxon>
        <taxon>Tracheophyta</taxon>
        <taxon>Spermatophyta</taxon>
        <taxon>Magnoliopsida</taxon>
        <taxon>eudicotyledons</taxon>
        <taxon>Gunneridae</taxon>
        <taxon>Pentapetalae</taxon>
        <taxon>rosids</taxon>
        <taxon>fabids</taxon>
        <taxon>Cucurbitales</taxon>
        <taxon>Cucurbitaceae</taxon>
        <taxon>Benincaseae</taxon>
        <taxon>Cucumis</taxon>
    </lineage>
</organism>
<name>A0A0A0KFX3_CUCSA</name>
<gene>
    <name evidence="2" type="ORF">Csa_6G400280</name>
</gene>
<proteinExistence type="predicted"/>
<keyword evidence="3" id="KW-1185">Reference proteome</keyword>
<reference evidence="2 3" key="3">
    <citation type="journal article" date="2010" name="BMC Genomics">
        <title>Transcriptome sequencing and comparative analysis of cucumber flowers with different sex types.</title>
        <authorList>
            <person name="Guo S."/>
            <person name="Zheng Y."/>
            <person name="Joung J.G."/>
            <person name="Liu S."/>
            <person name="Zhang Z."/>
            <person name="Crasta O.R."/>
            <person name="Sobral B.W."/>
            <person name="Xu Y."/>
            <person name="Huang S."/>
            <person name="Fei Z."/>
        </authorList>
    </citation>
    <scope>NUCLEOTIDE SEQUENCE [LARGE SCALE GENOMIC DNA]</scope>
    <source>
        <strain evidence="3">cv. 9930</strain>
    </source>
</reference>
<dbReference type="STRING" id="3659.A0A0A0KFX3"/>
<keyword evidence="1" id="KW-0812">Transmembrane</keyword>
<dbReference type="AlphaFoldDB" id="A0A0A0KFX3"/>
<reference evidence="2 3" key="1">
    <citation type="journal article" date="2009" name="Nat. Genet.">
        <title>The genome of the cucumber, Cucumis sativus L.</title>
        <authorList>
            <person name="Huang S."/>
            <person name="Li R."/>
            <person name="Zhang Z."/>
            <person name="Li L."/>
            <person name="Gu X."/>
            <person name="Fan W."/>
            <person name="Lucas W.J."/>
            <person name="Wang X."/>
            <person name="Xie B."/>
            <person name="Ni P."/>
            <person name="Ren Y."/>
            <person name="Zhu H."/>
            <person name="Li J."/>
            <person name="Lin K."/>
            <person name="Jin W."/>
            <person name="Fei Z."/>
            <person name="Li G."/>
            <person name="Staub J."/>
            <person name="Kilian A."/>
            <person name="van der Vossen E.A."/>
            <person name="Wu Y."/>
            <person name="Guo J."/>
            <person name="He J."/>
            <person name="Jia Z."/>
            <person name="Ren Y."/>
            <person name="Tian G."/>
            <person name="Lu Y."/>
            <person name="Ruan J."/>
            <person name="Qian W."/>
            <person name="Wang M."/>
            <person name="Huang Q."/>
            <person name="Li B."/>
            <person name="Xuan Z."/>
            <person name="Cao J."/>
            <person name="Asan"/>
            <person name="Wu Z."/>
            <person name="Zhang J."/>
            <person name="Cai Q."/>
            <person name="Bai Y."/>
            <person name="Zhao B."/>
            <person name="Han Y."/>
            <person name="Li Y."/>
            <person name="Li X."/>
            <person name="Wang S."/>
            <person name="Shi Q."/>
            <person name="Liu S."/>
            <person name="Cho W.K."/>
            <person name="Kim J.Y."/>
            <person name="Xu Y."/>
            <person name="Heller-Uszynska K."/>
            <person name="Miao H."/>
            <person name="Cheng Z."/>
            <person name="Zhang S."/>
            <person name="Wu J."/>
            <person name="Yang Y."/>
            <person name="Kang H."/>
            <person name="Li M."/>
            <person name="Liang H."/>
            <person name="Ren X."/>
            <person name="Shi Z."/>
            <person name="Wen M."/>
            <person name="Jian M."/>
            <person name="Yang H."/>
            <person name="Zhang G."/>
            <person name="Yang Z."/>
            <person name="Chen R."/>
            <person name="Liu S."/>
            <person name="Li J."/>
            <person name="Ma L."/>
            <person name="Liu H."/>
            <person name="Zhou Y."/>
            <person name="Zhao J."/>
            <person name="Fang X."/>
            <person name="Li G."/>
            <person name="Fang L."/>
            <person name="Li Y."/>
            <person name="Liu D."/>
            <person name="Zheng H."/>
            <person name="Zhang Y."/>
            <person name="Qin N."/>
            <person name="Li Z."/>
            <person name="Yang G."/>
            <person name="Yang S."/>
            <person name="Bolund L."/>
            <person name="Kristiansen K."/>
            <person name="Zheng H."/>
            <person name="Li S."/>
            <person name="Zhang X."/>
            <person name="Yang H."/>
            <person name="Wang J."/>
            <person name="Sun R."/>
            <person name="Zhang B."/>
            <person name="Jiang S."/>
            <person name="Wang J."/>
            <person name="Du Y."/>
            <person name="Li S."/>
        </authorList>
    </citation>
    <scope>NUCLEOTIDE SEQUENCE [LARGE SCALE GENOMIC DNA]</scope>
    <source>
        <strain evidence="3">cv. 9930</strain>
    </source>
</reference>
<reference evidence="2 3" key="4">
    <citation type="journal article" date="2011" name="BMC Genomics">
        <title>RNA-Seq improves annotation of protein-coding genes in the cucumber genome.</title>
        <authorList>
            <person name="Li Z."/>
            <person name="Zhang Z."/>
            <person name="Yan P."/>
            <person name="Huang S."/>
            <person name="Fei Z."/>
            <person name="Lin K."/>
        </authorList>
    </citation>
    <scope>NUCLEOTIDE SEQUENCE [LARGE SCALE GENOMIC DNA]</scope>
    <source>
        <strain evidence="3">cv. 9930</strain>
    </source>
</reference>
<evidence type="ECO:0000313" key="3">
    <source>
        <dbReference type="Proteomes" id="UP000029981"/>
    </source>
</evidence>
<protein>
    <submittedName>
        <fullName evidence="2">Uncharacterized protein</fullName>
    </submittedName>
</protein>
<dbReference type="Proteomes" id="UP000029981">
    <property type="component" value="Chromosome 6"/>
</dbReference>
<keyword evidence="1" id="KW-0472">Membrane</keyword>
<reference evidence="2 3" key="2">
    <citation type="journal article" date="2009" name="PLoS ONE">
        <title>An integrated genetic and cytogenetic map of the cucumber genome.</title>
        <authorList>
            <person name="Ren Y."/>
            <person name="Zhang Z."/>
            <person name="Liu J."/>
            <person name="Staub J.E."/>
            <person name="Han Y."/>
            <person name="Cheng Z."/>
            <person name="Li X."/>
            <person name="Lu J."/>
            <person name="Miao H."/>
            <person name="Kang H."/>
            <person name="Xie B."/>
            <person name="Gu X."/>
            <person name="Wang X."/>
            <person name="Du Y."/>
            <person name="Jin W."/>
            <person name="Huang S."/>
        </authorList>
    </citation>
    <scope>NUCLEOTIDE SEQUENCE [LARGE SCALE GENOMIC DNA]</scope>
    <source>
        <strain evidence="3">cv. 9930</strain>
    </source>
</reference>
<dbReference type="EMBL" id="CM002927">
    <property type="protein sequence ID" value="KGN47754.1"/>
    <property type="molecule type" value="Genomic_DNA"/>
</dbReference>
<keyword evidence="1" id="KW-1133">Transmembrane helix</keyword>
<sequence>MVVKFNENEDYEALRELFRHHIESFDHLVDAGLETLMNSIKPVEIYDSFTNKKLRNILIMNLYGLLFLFCYILYVSGSVPFSVTVTIFFCEGLISSACLLSSDLAEYFCFISLN</sequence>
<dbReference type="Gramene" id="KGN47754">
    <property type="protein sequence ID" value="KGN47754"/>
    <property type="gene ID" value="Csa_6G400280"/>
</dbReference>
<evidence type="ECO:0000256" key="1">
    <source>
        <dbReference type="SAM" id="Phobius"/>
    </source>
</evidence>
<accession>A0A0A0KFX3</accession>
<evidence type="ECO:0000313" key="2">
    <source>
        <dbReference type="EMBL" id="KGN47754.1"/>
    </source>
</evidence>